<sequence>MPSQTTTTRRASVSSFASAETLVEEERPAGPVEQRPQRRRNHKRTKTSENLARLGKRMSWNGVDSITLAKIFSNFPC</sequence>
<evidence type="ECO:0000256" key="1">
    <source>
        <dbReference type="SAM" id="MobiDB-lite"/>
    </source>
</evidence>
<accession>A0A439DKP2</accession>
<comment type="caution">
    <text evidence="2">The sequence shown here is derived from an EMBL/GenBank/DDBJ whole genome shotgun (WGS) entry which is preliminary data.</text>
</comment>
<dbReference type="AlphaFoldDB" id="A0A439DKP2"/>
<feature type="region of interest" description="Disordered" evidence="1">
    <location>
        <begin position="1"/>
        <end position="49"/>
    </location>
</feature>
<dbReference type="Proteomes" id="UP000286045">
    <property type="component" value="Unassembled WGS sequence"/>
</dbReference>
<evidence type="ECO:0000313" key="3">
    <source>
        <dbReference type="Proteomes" id="UP000286045"/>
    </source>
</evidence>
<protein>
    <submittedName>
        <fullName evidence="2">Uncharacterized protein</fullName>
    </submittedName>
</protein>
<gene>
    <name evidence="2" type="ORF">EKO27_g20</name>
</gene>
<proteinExistence type="predicted"/>
<organism evidence="2 3">
    <name type="scientific">Xylaria grammica</name>
    <dbReference type="NCBI Taxonomy" id="363999"/>
    <lineage>
        <taxon>Eukaryota</taxon>
        <taxon>Fungi</taxon>
        <taxon>Dikarya</taxon>
        <taxon>Ascomycota</taxon>
        <taxon>Pezizomycotina</taxon>
        <taxon>Sordariomycetes</taxon>
        <taxon>Xylariomycetidae</taxon>
        <taxon>Xylariales</taxon>
        <taxon>Xylariaceae</taxon>
        <taxon>Xylaria</taxon>
    </lineage>
</organism>
<keyword evidence="3" id="KW-1185">Reference proteome</keyword>
<reference evidence="2 3" key="1">
    <citation type="submission" date="2018-12" db="EMBL/GenBank/DDBJ databases">
        <title>Draft genome sequence of Xylaria grammica IHI A82.</title>
        <authorList>
            <person name="Buettner E."/>
            <person name="Kellner H."/>
        </authorList>
    </citation>
    <scope>NUCLEOTIDE SEQUENCE [LARGE SCALE GENOMIC DNA]</scope>
    <source>
        <strain evidence="2 3">IHI A82</strain>
    </source>
</reference>
<dbReference type="EMBL" id="RYZI01000001">
    <property type="protein sequence ID" value="RWA14985.1"/>
    <property type="molecule type" value="Genomic_DNA"/>
</dbReference>
<evidence type="ECO:0000313" key="2">
    <source>
        <dbReference type="EMBL" id="RWA14985.1"/>
    </source>
</evidence>
<name>A0A439DKP2_9PEZI</name>
<feature type="compositionally biased region" description="Polar residues" evidence="1">
    <location>
        <begin position="1"/>
        <end position="18"/>
    </location>
</feature>